<evidence type="ECO:0000256" key="1">
    <source>
        <dbReference type="SAM" id="Phobius"/>
    </source>
</evidence>
<keyword evidence="1" id="KW-0812">Transmembrane</keyword>
<evidence type="ECO:0000313" key="2">
    <source>
        <dbReference type="EMBL" id="QSB15059.1"/>
    </source>
</evidence>
<sequence length="188" mass="20471">MAQAAALTWRRRFPRRALWRLGWYLFAAATVAAGTVLLFGAEPRRLPDGAPNPLALAPPVAITLLAAGLLPLTAALLRRPRLRADHYALQVRPGSLRTLLLPWSAVAELAATAGPGDEPVLLVRRLPGAAGDIPRWCDQAVLRTLNAGVRGRYQLALRVDDFTGEPDQRLRELAAWAPQRIRLTGFPG</sequence>
<reference evidence="2" key="1">
    <citation type="submission" date="2021-02" db="EMBL/GenBank/DDBJ databases">
        <title>Natrosporangium hydrolyticum gen. nov., sp. nov, a haloalkaliphilic actinobacterium from a soda solonchak soil.</title>
        <authorList>
            <person name="Sorokin D.Y."/>
            <person name="Khijniak T.V."/>
            <person name="Zakharycheva A.P."/>
            <person name="Boueva O.V."/>
            <person name="Ariskina E.V."/>
            <person name="Hahnke R.L."/>
            <person name="Bunk B."/>
            <person name="Sproer C."/>
            <person name="Schumann P."/>
            <person name="Evtushenko L.I."/>
            <person name="Kublanov I.V."/>
        </authorList>
    </citation>
    <scope>NUCLEOTIDE SEQUENCE</scope>
    <source>
        <strain evidence="2">DSM 106523</strain>
    </source>
</reference>
<proteinExistence type="predicted"/>
<dbReference type="EMBL" id="CP070499">
    <property type="protein sequence ID" value="QSB15059.1"/>
    <property type="molecule type" value="Genomic_DNA"/>
</dbReference>
<protein>
    <recommendedName>
        <fullName evidence="4">PH domain-containing protein</fullName>
    </recommendedName>
</protein>
<name>A0A895YHR1_9ACTN</name>
<evidence type="ECO:0008006" key="4">
    <source>
        <dbReference type="Google" id="ProtNLM"/>
    </source>
</evidence>
<dbReference type="Proteomes" id="UP000662857">
    <property type="component" value="Chromosome"/>
</dbReference>
<keyword evidence="1" id="KW-1133">Transmembrane helix</keyword>
<keyword evidence="1" id="KW-0472">Membrane</keyword>
<accession>A0A895YHR1</accession>
<keyword evidence="3" id="KW-1185">Reference proteome</keyword>
<feature type="transmembrane region" description="Helical" evidence="1">
    <location>
        <begin position="53"/>
        <end position="77"/>
    </location>
</feature>
<dbReference type="RefSeq" id="WP_239677228.1">
    <property type="nucleotide sequence ID" value="NZ_CP070499.1"/>
</dbReference>
<evidence type="ECO:0000313" key="3">
    <source>
        <dbReference type="Proteomes" id="UP000662857"/>
    </source>
</evidence>
<gene>
    <name evidence="2" type="ORF">JQS43_01360</name>
</gene>
<feature type="transmembrane region" description="Helical" evidence="1">
    <location>
        <begin position="21"/>
        <end position="41"/>
    </location>
</feature>
<dbReference type="AlphaFoldDB" id="A0A895YHR1"/>
<dbReference type="KEGG" id="nhy:JQS43_01360"/>
<organism evidence="2 3">
    <name type="scientific">Natronosporangium hydrolyticum</name>
    <dbReference type="NCBI Taxonomy" id="2811111"/>
    <lineage>
        <taxon>Bacteria</taxon>
        <taxon>Bacillati</taxon>
        <taxon>Actinomycetota</taxon>
        <taxon>Actinomycetes</taxon>
        <taxon>Micromonosporales</taxon>
        <taxon>Micromonosporaceae</taxon>
        <taxon>Natronosporangium</taxon>
    </lineage>
</organism>